<dbReference type="RefSeq" id="WP_266343766.1">
    <property type="nucleotide sequence ID" value="NZ_JAPKNH010000003.1"/>
</dbReference>
<accession>A0ABW0Q143</accession>
<comment type="caution">
    <text evidence="2">The sequence shown here is derived from an EMBL/GenBank/DDBJ whole genome shotgun (WGS) entry which is preliminary data.</text>
</comment>
<evidence type="ECO:0000313" key="2">
    <source>
        <dbReference type="EMBL" id="MFC5518059.1"/>
    </source>
</evidence>
<dbReference type="EMBL" id="JBHSML010000013">
    <property type="protein sequence ID" value="MFC5518059.1"/>
    <property type="molecule type" value="Genomic_DNA"/>
</dbReference>
<name>A0ABW0Q143_9HYPH</name>
<evidence type="ECO:0000313" key="3">
    <source>
        <dbReference type="Proteomes" id="UP001596150"/>
    </source>
</evidence>
<proteinExistence type="predicted"/>
<organism evidence="2 3">
    <name type="scientific">Kaistia terrae</name>
    <dbReference type="NCBI Taxonomy" id="537017"/>
    <lineage>
        <taxon>Bacteria</taxon>
        <taxon>Pseudomonadati</taxon>
        <taxon>Pseudomonadota</taxon>
        <taxon>Alphaproteobacteria</taxon>
        <taxon>Hyphomicrobiales</taxon>
        <taxon>Kaistiaceae</taxon>
        <taxon>Kaistia</taxon>
    </lineage>
</organism>
<feature type="region of interest" description="Disordered" evidence="1">
    <location>
        <begin position="1"/>
        <end position="24"/>
    </location>
</feature>
<feature type="compositionally biased region" description="Basic and acidic residues" evidence="1">
    <location>
        <begin position="11"/>
        <end position="23"/>
    </location>
</feature>
<keyword evidence="3" id="KW-1185">Reference proteome</keyword>
<evidence type="ECO:0000256" key="1">
    <source>
        <dbReference type="SAM" id="MobiDB-lite"/>
    </source>
</evidence>
<sequence>MALTALQRKQKQLERQREQERLQPDSTYPFLQEPFFEWLKRTEGYGDWDSGVFHLHASQVTIPDFDDDSGPHSVDGETELHWKDNPEESHYAGFERSIGRAECLVDDLLSAASNFALVINSYKREKLKAKIVEIEQADLSDSAAKKKALADIVRLQKLLDQLDKRVRWTFPQWKVKGV</sequence>
<gene>
    <name evidence="2" type="ORF">ACFPP9_19930</name>
</gene>
<dbReference type="Proteomes" id="UP001596150">
    <property type="component" value="Unassembled WGS sequence"/>
</dbReference>
<reference evidence="3" key="1">
    <citation type="journal article" date="2019" name="Int. J. Syst. Evol. Microbiol.">
        <title>The Global Catalogue of Microorganisms (GCM) 10K type strain sequencing project: providing services to taxonomists for standard genome sequencing and annotation.</title>
        <authorList>
            <consortium name="The Broad Institute Genomics Platform"/>
            <consortium name="The Broad Institute Genome Sequencing Center for Infectious Disease"/>
            <person name="Wu L."/>
            <person name="Ma J."/>
        </authorList>
    </citation>
    <scope>NUCLEOTIDE SEQUENCE [LARGE SCALE GENOMIC DNA]</scope>
    <source>
        <strain evidence="3">KACC 12633</strain>
    </source>
</reference>
<protein>
    <submittedName>
        <fullName evidence="2">Uncharacterized protein</fullName>
    </submittedName>
</protein>